<evidence type="ECO:0000313" key="2">
    <source>
        <dbReference type="EMBL" id="MCS0657039.1"/>
    </source>
</evidence>
<evidence type="ECO:0000313" key="3">
    <source>
        <dbReference type="Proteomes" id="UP001204621"/>
    </source>
</evidence>
<comment type="caution">
    <text evidence="2">The sequence shown here is derived from an EMBL/GenBank/DDBJ whole genome shotgun (WGS) entry which is preliminary data.</text>
</comment>
<feature type="transmembrane region" description="Helical" evidence="1">
    <location>
        <begin position="20"/>
        <end position="39"/>
    </location>
</feature>
<dbReference type="PROSITE" id="PS00409">
    <property type="entry name" value="PROKAR_NTER_METHYL"/>
    <property type="match status" value="1"/>
</dbReference>
<keyword evidence="1" id="KW-0812">Transmembrane</keyword>
<proteinExistence type="predicted"/>
<dbReference type="NCBIfam" id="TIGR02532">
    <property type="entry name" value="IV_pilin_GFxxxE"/>
    <property type="match status" value="1"/>
</dbReference>
<dbReference type="EMBL" id="JANUGU010000001">
    <property type="protein sequence ID" value="MCS0657039.1"/>
    <property type="molecule type" value="Genomic_DNA"/>
</dbReference>
<organism evidence="2 3">
    <name type="scientific">Massilia terrae</name>
    <dbReference type="NCBI Taxonomy" id="1811224"/>
    <lineage>
        <taxon>Bacteria</taxon>
        <taxon>Pseudomonadati</taxon>
        <taxon>Pseudomonadota</taxon>
        <taxon>Betaproteobacteria</taxon>
        <taxon>Burkholderiales</taxon>
        <taxon>Oxalobacteraceae</taxon>
        <taxon>Telluria group</taxon>
        <taxon>Massilia</taxon>
    </lineage>
</organism>
<dbReference type="Pfam" id="PF16074">
    <property type="entry name" value="PilW"/>
    <property type="match status" value="1"/>
</dbReference>
<accession>A0ABT2CSX1</accession>
<sequence length="352" mass="37997">MRSPSPMPARRARGFTLPELLVAIAIGLLILVGMTTLFVRNSRAQAEVEKANRQVENGRFGIDLLTTDLRNAGFYGEFDPTGMATPTSVPDPCGNSLAVLAAALPLHVQGYNNDAAAIPICVQDRRAGTDVLVVRHTRPCIAGASDCQEDVSGPLFQASLCNNDSELDNASITEYFRLDTSTTNLNRHKRDCTTVADTRRYETHIYFVANNDNGSDGIPTLKRAELRIASDGTLGFVIVPLAEGIENMQLEYGVDTDGDGKPDLFTPTPDSANGCTDAACAAANWRSVMSVRINLLARNTEATPGYTDTRSYVLGHLADGSNNTIAAANDHFKRHVFQSLVPMPNPIGRKQS</sequence>
<dbReference type="InterPro" id="IPR012902">
    <property type="entry name" value="N_methyl_site"/>
</dbReference>
<dbReference type="Pfam" id="PF07963">
    <property type="entry name" value="N_methyl"/>
    <property type="match status" value="1"/>
</dbReference>
<evidence type="ECO:0000256" key="1">
    <source>
        <dbReference type="SAM" id="Phobius"/>
    </source>
</evidence>
<dbReference type="InterPro" id="IPR032092">
    <property type="entry name" value="PilW"/>
</dbReference>
<dbReference type="RefSeq" id="WP_258810202.1">
    <property type="nucleotide sequence ID" value="NZ_JANUGU010000001.1"/>
</dbReference>
<keyword evidence="3" id="KW-1185">Reference proteome</keyword>
<name>A0ABT2CSX1_9BURK</name>
<dbReference type="Proteomes" id="UP001204621">
    <property type="component" value="Unassembled WGS sequence"/>
</dbReference>
<reference evidence="2 3" key="1">
    <citation type="submission" date="2022-08" db="EMBL/GenBank/DDBJ databases">
        <title>Reclassification of Massilia species as members of the genera Telluria, Duganella, Pseudoduganella, Mokoshia gen. nov. and Zemynaea gen. nov. using orthogonal and non-orthogonal genome-based approaches.</title>
        <authorList>
            <person name="Bowman J.P."/>
        </authorList>
    </citation>
    <scope>NUCLEOTIDE SEQUENCE [LARGE SCALE GENOMIC DNA]</scope>
    <source>
        <strain evidence="2 3">JCM 31606</strain>
    </source>
</reference>
<protein>
    <submittedName>
        <fullName evidence="2">PilW family protein</fullName>
    </submittedName>
</protein>
<gene>
    <name evidence="2" type="ORF">NX778_03060</name>
</gene>
<keyword evidence="1" id="KW-1133">Transmembrane helix</keyword>
<keyword evidence="1" id="KW-0472">Membrane</keyword>